<dbReference type="EMBL" id="CAPB01000002">
    <property type="protein sequence ID" value="CCO92121.1"/>
    <property type="molecule type" value="Genomic_DNA"/>
</dbReference>
<evidence type="ECO:0000313" key="2">
    <source>
        <dbReference type="Proteomes" id="UP000013111"/>
    </source>
</evidence>
<organism evidence="1 2">
    <name type="scientific">Erwinia amylovora NBRC 12687 = CFBP 1232</name>
    <dbReference type="NCBI Taxonomy" id="1219359"/>
    <lineage>
        <taxon>Bacteria</taxon>
        <taxon>Pseudomonadati</taxon>
        <taxon>Pseudomonadota</taxon>
        <taxon>Gammaproteobacteria</taxon>
        <taxon>Enterobacterales</taxon>
        <taxon>Erwiniaceae</taxon>
        <taxon>Erwinia</taxon>
    </lineage>
</organism>
<evidence type="ECO:0000313" key="1">
    <source>
        <dbReference type="EMBL" id="CCO92121.1"/>
    </source>
</evidence>
<dbReference type="AlphaFoldDB" id="A0A830ZY23"/>
<proteinExistence type="predicted"/>
<comment type="caution">
    <text evidence="1">The sequence shown here is derived from an EMBL/GenBank/DDBJ whole genome shotgun (WGS) entry which is preliminary data.</text>
</comment>
<dbReference type="Proteomes" id="UP000013111">
    <property type="component" value="Unassembled WGS sequence"/>
</dbReference>
<sequence length="62" mass="7084">MNNSLDIFSRPDEEISGIVKQRRFQKAPEAMKQGQHYPNVAHGTPGHVFKVILQQLRQAVEI</sequence>
<name>A0A830ZY23_ERWAM</name>
<reference evidence="1 2" key="2">
    <citation type="submission" date="2013-04" db="EMBL/GenBank/DDBJ databases">
        <title>Comparative genomics of 12 strains of Erwinia amylovora identifies a pan-genome with a large conserved core and provides insights into host specificity.</title>
        <authorList>
            <person name="Mann R.A."/>
            <person name="Smits T.H.M."/>
            <person name="Buehlmann A."/>
            <person name="Blom J."/>
            <person name="Goesmann A."/>
            <person name="Frey J.E."/>
            <person name="Plummer K.M."/>
            <person name="Beer S.V."/>
            <person name="Luck J."/>
            <person name="Duffy B."/>
            <person name="Rodoni B."/>
        </authorList>
    </citation>
    <scope>NUCLEOTIDE SEQUENCE [LARGE SCALE GENOMIC DNA]</scope>
    <source>
        <strain evidence="2">CFBP 1232</strain>
    </source>
</reference>
<gene>
    <name evidence="1" type="ORF">BN437_0142</name>
</gene>
<reference evidence="1 2" key="1">
    <citation type="submission" date="2012-11" db="EMBL/GenBank/DDBJ databases">
        <authorList>
            <person name="Linke B."/>
        </authorList>
    </citation>
    <scope>NUCLEOTIDE SEQUENCE [LARGE SCALE GENOMIC DNA]</scope>
    <source>
        <strain evidence="2">CFBP 1232</strain>
    </source>
</reference>
<accession>A0A830ZY23</accession>
<protein>
    <submittedName>
        <fullName evidence="1">Uncharacterized protein</fullName>
    </submittedName>
</protein>